<accession>A0A127ZAJ0</accession>
<evidence type="ECO:0000256" key="1">
    <source>
        <dbReference type="SAM" id="MobiDB-lite"/>
    </source>
</evidence>
<organism evidence="2">
    <name type="scientific">Sporisorium scitamineum</name>
    <dbReference type="NCBI Taxonomy" id="49012"/>
    <lineage>
        <taxon>Eukaryota</taxon>
        <taxon>Fungi</taxon>
        <taxon>Dikarya</taxon>
        <taxon>Basidiomycota</taxon>
        <taxon>Ustilaginomycotina</taxon>
        <taxon>Ustilaginomycetes</taxon>
        <taxon>Ustilaginales</taxon>
        <taxon>Ustilaginaceae</taxon>
        <taxon>Sporisorium</taxon>
    </lineage>
</organism>
<evidence type="ECO:0000313" key="2">
    <source>
        <dbReference type="EMBL" id="CDU22992.1"/>
    </source>
</evidence>
<proteinExistence type="predicted"/>
<keyword evidence="2" id="KW-0347">Helicase</keyword>
<keyword evidence="2" id="KW-0067">ATP-binding</keyword>
<reference evidence="2" key="1">
    <citation type="submission" date="2014-06" db="EMBL/GenBank/DDBJ databases">
        <authorList>
            <person name="Ju J."/>
            <person name="Zhang J."/>
        </authorList>
    </citation>
    <scope>NUCLEOTIDE SEQUENCE</scope>
    <source>
        <strain evidence="2">SscI8</strain>
    </source>
</reference>
<sequence>MLDADLSSAASHNDNGKPPDGTASSLGDGPVAVKASWLTLPLELWEHIVNFLLPPRFCPERCAVPDLGAEGLSASPPYGSNCYRGPLKKLALTCKQLNSLAMRALYCAPPLCTYDATSYLVELNKFVECICRHDGGQLVPHACESASYIRALHIDDAQSALSIDRLAQPSGFKSAVLAGPGRRRIRSSNGTLPLKIDKVLPPWSPMEARGQGSTRVAETCDILRTTLTAYASGADRRTGNAGTFLHFWQALPTLAMKASRLGQGGCKRPYLQDIRLTRSLNVCDCRTCPAIRCITSESS</sequence>
<name>A0A127ZAJ0_9BASI</name>
<protein>
    <submittedName>
        <fullName evidence="2">Related to DNA2-DNA helicase</fullName>
    </submittedName>
</protein>
<keyword evidence="2" id="KW-0378">Hydrolase</keyword>
<gene>
    <name evidence="2" type="ORF">SPSC_01622</name>
</gene>
<dbReference type="AlphaFoldDB" id="A0A127ZAJ0"/>
<keyword evidence="2" id="KW-0547">Nucleotide-binding</keyword>
<feature type="region of interest" description="Disordered" evidence="1">
    <location>
        <begin position="1"/>
        <end position="27"/>
    </location>
</feature>
<dbReference type="GO" id="GO:0004386">
    <property type="term" value="F:helicase activity"/>
    <property type="evidence" value="ECO:0007669"/>
    <property type="project" value="UniProtKB-KW"/>
</dbReference>
<dbReference type="EMBL" id="LK056662">
    <property type="protein sequence ID" value="CDU22992.1"/>
    <property type="molecule type" value="Genomic_DNA"/>
</dbReference>